<dbReference type="Proteomes" id="UP000694569">
    <property type="component" value="Unplaced"/>
</dbReference>
<evidence type="ECO:0000313" key="3">
    <source>
        <dbReference type="Proteomes" id="UP000694569"/>
    </source>
</evidence>
<keyword evidence="3" id="KW-1185">Reference proteome</keyword>
<dbReference type="PANTHER" id="PTHR42883">
    <property type="entry name" value="GLUCOSE-1-PHOSPHATE THYMIDYLTRANSFERASE"/>
    <property type="match status" value="1"/>
</dbReference>
<sequence>MKAVILAAGYGTRFLRDLQKENNQVYRHLFGIPKPLLPVGRLPLISYWVEALEAREVSEIIVVTNKYYYDRFKVWAENYPSVILITDGTSSNEDRLGAVSCLQLAIEKLKVNDHVLVIGGDTLFYEDFHLQDVIEKFETLCKVDINATLVLSYTCNDEETRKYGILETDENQRVTAFREKPCCTTSRQACPCFYVLSKDTMQSVKEFLVEKKDAPIEEKDAPGHLVSWLVERKPVYVHQISGRFDVGNLESYVTCDKYFHQKIKHLPKYLE</sequence>
<dbReference type="Pfam" id="PF00483">
    <property type="entry name" value="NTP_transferase"/>
    <property type="match status" value="1"/>
</dbReference>
<dbReference type="InterPro" id="IPR029044">
    <property type="entry name" value="Nucleotide-diphossugar_trans"/>
</dbReference>
<dbReference type="GeneTree" id="ENSGT00390000007295"/>
<evidence type="ECO:0000259" key="1">
    <source>
        <dbReference type="Pfam" id="PF00483"/>
    </source>
</evidence>
<dbReference type="PANTHER" id="PTHR42883:SF2">
    <property type="entry name" value="THYMIDYLYLTRANSFERASE"/>
    <property type="match status" value="1"/>
</dbReference>
<proteinExistence type="predicted"/>
<reference evidence="2" key="2">
    <citation type="submission" date="2025-09" db="UniProtKB">
        <authorList>
            <consortium name="Ensembl"/>
        </authorList>
    </citation>
    <scope>IDENTIFICATION</scope>
</reference>
<dbReference type="OrthoDB" id="6339427at2759"/>
<reference evidence="2" key="1">
    <citation type="submission" date="2025-08" db="UniProtKB">
        <authorList>
            <consortium name="Ensembl"/>
        </authorList>
    </citation>
    <scope>IDENTIFICATION</scope>
</reference>
<dbReference type="SUPFAM" id="SSF53448">
    <property type="entry name" value="Nucleotide-diphospho-sugar transferases"/>
    <property type="match status" value="1"/>
</dbReference>
<dbReference type="AlphaFoldDB" id="A0A8C5QAU8"/>
<accession>A0A8C5QAU8</accession>
<protein>
    <recommendedName>
        <fullName evidence="1">Nucleotidyl transferase domain-containing protein</fullName>
    </recommendedName>
</protein>
<dbReference type="Gene3D" id="3.90.550.10">
    <property type="entry name" value="Spore Coat Polysaccharide Biosynthesis Protein SpsA, Chain A"/>
    <property type="match status" value="1"/>
</dbReference>
<name>A0A8C5QAU8_9ANUR</name>
<evidence type="ECO:0000313" key="2">
    <source>
        <dbReference type="Ensembl" id="ENSLLEP00000034748.1"/>
    </source>
</evidence>
<feature type="domain" description="Nucleotidyl transferase" evidence="1">
    <location>
        <begin position="2"/>
        <end position="257"/>
    </location>
</feature>
<organism evidence="2 3">
    <name type="scientific">Leptobrachium leishanense</name>
    <name type="common">Leishan spiny toad</name>
    <dbReference type="NCBI Taxonomy" id="445787"/>
    <lineage>
        <taxon>Eukaryota</taxon>
        <taxon>Metazoa</taxon>
        <taxon>Chordata</taxon>
        <taxon>Craniata</taxon>
        <taxon>Vertebrata</taxon>
        <taxon>Euteleostomi</taxon>
        <taxon>Amphibia</taxon>
        <taxon>Batrachia</taxon>
        <taxon>Anura</taxon>
        <taxon>Pelobatoidea</taxon>
        <taxon>Megophryidae</taxon>
        <taxon>Leptobrachium</taxon>
    </lineage>
</organism>
<dbReference type="Ensembl" id="ENSLLET00000036067.1">
    <property type="protein sequence ID" value="ENSLLEP00000034748.1"/>
    <property type="gene ID" value="ENSLLEG00000021975.1"/>
</dbReference>
<dbReference type="InterPro" id="IPR005835">
    <property type="entry name" value="NTP_transferase_dom"/>
</dbReference>